<dbReference type="EMBL" id="LFZW01000001">
    <property type="protein sequence ID" value="KMY50615.1"/>
    <property type="molecule type" value="Genomic_DNA"/>
</dbReference>
<sequence>MKSIKKFLSICTIPLLLSGCLYPAEKKVENRNPYKEQIQSVQSAVDQFQSDQEVLPILTKENDTPIYQKYVIDFKKIAPRYMAEAPGNSYEAGGVFQYVLVDVEDNPTVKLIDVRMAQQIQELVIRITLYRQSNGYPPFGERISDYVYALNYKKLGMKEAPTVTSPYSQKPLQIVINTNGELFVDYTPDLYDALQAHQENYKPGEDIRNLLVENSEFVPAFSLPYTYDAESKVPIFLTK</sequence>
<dbReference type="PATRIC" id="fig|1679170.3.peg.3369"/>
<dbReference type="AlphaFoldDB" id="A0A0K9GVE8"/>
<evidence type="ECO:0000313" key="2">
    <source>
        <dbReference type="EMBL" id="KMY50615.1"/>
    </source>
</evidence>
<gene>
    <name evidence="2" type="ORF">AC625_14770</name>
</gene>
<accession>A0A0K9GVE8</accession>
<keyword evidence="1" id="KW-0732">Signal</keyword>
<comment type="caution">
    <text evidence="2">The sequence shown here is derived from an EMBL/GenBank/DDBJ whole genome shotgun (WGS) entry which is preliminary data.</text>
</comment>
<evidence type="ECO:0000256" key="1">
    <source>
        <dbReference type="SAM" id="SignalP"/>
    </source>
</evidence>
<dbReference type="OrthoDB" id="2449131at2"/>
<feature type="signal peptide" evidence="1">
    <location>
        <begin position="1"/>
        <end position="23"/>
    </location>
</feature>
<organism evidence="2 3">
    <name type="scientific">Peribacillus loiseleuriae</name>
    <dbReference type="NCBI Taxonomy" id="1679170"/>
    <lineage>
        <taxon>Bacteria</taxon>
        <taxon>Bacillati</taxon>
        <taxon>Bacillota</taxon>
        <taxon>Bacilli</taxon>
        <taxon>Bacillales</taxon>
        <taxon>Bacillaceae</taxon>
        <taxon>Peribacillus</taxon>
    </lineage>
</organism>
<protein>
    <recommendedName>
        <fullName evidence="4">ABC transporter periplasmic binding protein yphF</fullName>
    </recommendedName>
</protein>
<proteinExistence type="predicted"/>
<dbReference type="RefSeq" id="WP_049681967.1">
    <property type="nucleotide sequence ID" value="NZ_LFZW01000001.1"/>
</dbReference>
<evidence type="ECO:0008006" key="4">
    <source>
        <dbReference type="Google" id="ProtNLM"/>
    </source>
</evidence>
<dbReference type="Proteomes" id="UP000037146">
    <property type="component" value="Unassembled WGS sequence"/>
</dbReference>
<dbReference type="PROSITE" id="PS51257">
    <property type="entry name" value="PROKAR_LIPOPROTEIN"/>
    <property type="match status" value="1"/>
</dbReference>
<name>A0A0K9GVE8_9BACI</name>
<feature type="chain" id="PRO_5038530263" description="ABC transporter periplasmic binding protein yphF" evidence="1">
    <location>
        <begin position="24"/>
        <end position="239"/>
    </location>
</feature>
<keyword evidence="3" id="KW-1185">Reference proteome</keyword>
<reference evidence="3" key="1">
    <citation type="submission" date="2015-07" db="EMBL/GenBank/DDBJ databases">
        <title>Genome sequencing project for genomic taxonomy and phylogenomics of Bacillus-like bacteria.</title>
        <authorList>
            <person name="Liu B."/>
            <person name="Wang J."/>
            <person name="Zhu Y."/>
            <person name="Liu G."/>
            <person name="Chen Q."/>
            <person name="Chen Z."/>
            <person name="Lan J."/>
            <person name="Che J."/>
            <person name="Ge C."/>
            <person name="Shi H."/>
            <person name="Pan Z."/>
            <person name="Liu X."/>
        </authorList>
    </citation>
    <scope>NUCLEOTIDE SEQUENCE [LARGE SCALE GENOMIC DNA]</scope>
    <source>
        <strain evidence="3">FJAT-27997</strain>
    </source>
</reference>
<evidence type="ECO:0000313" key="3">
    <source>
        <dbReference type="Proteomes" id="UP000037146"/>
    </source>
</evidence>
<dbReference type="STRING" id="1679170.AC625_14770"/>